<sequence>MWPMKLDMTLDECRGVLRRLELESYGTIISAFRAQGSLCKEKARILEDLRRVLRISSDRHRAEARRVANDERLTTVAELVWGPNSSRDWCREGHRTFPVLPRSVPHTALSYIANTVYEQLTRANCKLPHPAKTSCDRFGKAEELYKFQLIKMEPKLAANGFVRDAAVVTSDPLQDIMSKSFIDTDLLLAEAKWKAKGQEEDTLHSEVVHTDVPPPDMEDFNVDIPSPCSLDDQPSLSDILLDTPKAAASNGGGSVDSQRASAGKQSNKSTERAKKTSNGGSGKRNMKVKSPYPATKPSKQARTNSVHSPHLIHSYAVPYDPATVTNGVSGEPPQLQQHLTSNMPYQPQQANHSTASGQPQVKSQQYSSSSSSTPHSNFTSPKATPLSSQQSSASVASPHSSTYCQQREIYLPSSKKDIQHNISKLNPTNSLPGTPLKSSVNSTVRSANREVYNKLPPHLSQPLLSYHKKSPSKNILIPTSAAAATLASLGLPRAPSVDHFNHYDSEEATKTRDRAELTNDRQHGKIHAQQDIPNPTIVFSATPSHASAENHSNNLLESNTLQERTDQSANLTAACSTLALNSPNAHVGTPMKGSAVQNLPSNTSSDIKQSTNLVGFTSVKSARRISIQKVQLVPLVGADGTPASISTTPGSASISKNNVFILPKSFPSGSVPGITPGQKIILPKNDTTPSPPTSLQRSPPKVIVQPVPDVNSLVLLDDGLDNRHCSTSHQRQLFGVEESSNKPTKNSDSLVESENVQTMLSNLSGSTEGGSIPLRKITIASRQLVPFKGTLHGTVLPGTAAISGAKKMKLSNESSINAADHARAGAQREGSTGFDWEIEMDRSEDARYRRVPTQKTNILVRNADAEIIGTSSRGQYSEAQKTPAGLLPPAVSISPVEAEASEYDVNSSERGDDSSATDSADAEEDPEDDIIRMEEEDGIEDNDYDDSHTIEVDANTDDMVIEMDHNLDALIEEDPDGDIEADQEVEVMNDEYGQAHGLMAELDDASNQYIEEHPTTNGADVVVVPAAMNFEQCSDMIELAENGDDLHEPSMLAAKDDIVCELLEIDADGNHHTRQFSYEQAIAEGLTVLPRMTKVNPSVS</sequence>
<dbReference type="GO" id="GO:0005654">
    <property type="term" value="C:nucleoplasm"/>
    <property type="evidence" value="ECO:0007669"/>
    <property type="project" value="TreeGrafter"/>
</dbReference>
<feature type="region of interest" description="Disordered" evidence="3">
    <location>
        <begin position="674"/>
        <end position="700"/>
    </location>
</feature>
<feature type="compositionally biased region" description="Low complexity" evidence="3">
    <location>
        <begin position="387"/>
        <end position="401"/>
    </location>
</feature>
<keyword evidence="2" id="KW-0539">Nucleus</keyword>
<reference evidence="5" key="2">
    <citation type="submission" date="2010-05" db="EMBL/GenBank/DDBJ databases">
        <authorList>
            <person name="Almeida L.G."/>
            <person name="Nicolas M.F."/>
            <person name="Souza R.C."/>
            <person name="Vasconcelos A.T.R."/>
        </authorList>
    </citation>
    <scope>NUCLEOTIDE SEQUENCE</scope>
</reference>
<dbReference type="PANTHER" id="PTHR16500">
    <property type="entry name" value="BRCA2-INTERACTING TRANSCRIPTIONAL REPRESSOR EMSY"/>
    <property type="match status" value="1"/>
</dbReference>
<dbReference type="VEuPathDB" id="VectorBase:ADAC004142"/>
<evidence type="ECO:0000256" key="3">
    <source>
        <dbReference type="SAM" id="MobiDB-lite"/>
    </source>
</evidence>
<feature type="compositionally biased region" description="Polar residues" evidence="3">
    <location>
        <begin position="741"/>
        <end position="752"/>
    </location>
</feature>
<dbReference type="PANTHER" id="PTHR16500:SF3">
    <property type="entry name" value="BRCA2-INTERACTING TRANSCRIPTIONAL REPRESSOR EMSY"/>
    <property type="match status" value="1"/>
</dbReference>
<reference evidence="6" key="4">
    <citation type="submission" date="2015-06" db="UniProtKB">
        <authorList>
            <consortium name="EnsemblMetazoa"/>
        </authorList>
    </citation>
    <scope>IDENTIFICATION</scope>
</reference>
<feature type="compositionally biased region" description="Low complexity" evidence="3">
    <location>
        <begin position="363"/>
        <end position="372"/>
    </location>
</feature>
<proteinExistence type="predicted"/>
<feature type="region of interest" description="Disordered" evidence="3">
    <location>
        <begin position="198"/>
        <end position="306"/>
    </location>
</feature>
<dbReference type="OMA" id="CEDRAFL"/>
<dbReference type="InterPro" id="IPR033482">
    <property type="entry name" value="EMSY"/>
</dbReference>
<dbReference type="SUPFAM" id="SSF158639">
    <property type="entry name" value="ENT-like"/>
    <property type="match status" value="1"/>
</dbReference>
<feature type="compositionally biased region" description="Polar residues" evidence="3">
    <location>
        <begin position="344"/>
        <end position="362"/>
    </location>
</feature>
<name>W5JIA4_ANODA</name>
<dbReference type="VEuPathDB" id="VectorBase:ADAR2_004639"/>
<dbReference type="InterPro" id="IPR005491">
    <property type="entry name" value="ENT_dom"/>
</dbReference>
<dbReference type="InterPro" id="IPR036142">
    <property type="entry name" value="ENT_dom-like_sf"/>
</dbReference>
<dbReference type="Pfam" id="PF03735">
    <property type="entry name" value="ENT"/>
    <property type="match status" value="1"/>
</dbReference>
<feature type="compositionally biased region" description="Polar residues" evidence="3">
    <location>
        <begin position="373"/>
        <end position="386"/>
    </location>
</feature>
<dbReference type="EMBL" id="ADMH02001096">
    <property type="protein sequence ID" value="ETN64122.1"/>
    <property type="molecule type" value="Genomic_DNA"/>
</dbReference>
<dbReference type="PROSITE" id="PS51138">
    <property type="entry name" value="ENT"/>
    <property type="match status" value="1"/>
</dbReference>
<dbReference type="SMART" id="SM01191">
    <property type="entry name" value="ENT"/>
    <property type="match status" value="1"/>
</dbReference>
<dbReference type="HOGENOM" id="CLU_283320_0_0_1"/>
<dbReference type="AlphaFoldDB" id="W5JIA4"/>
<feature type="compositionally biased region" description="Polar residues" evidence="3">
    <location>
        <begin position="255"/>
        <end position="268"/>
    </location>
</feature>
<protein>
    <recommendedName>
        <fullName evidence="4">ENT domain-containing protein</fullName>
    </recommendedName>
</protein>
<dbReference type="Gene3D" id="1.10.1240.40">
    <property type="entry name" value="ENT domain"/>
    <property type="match status" value="1"/>
</dbReference>
<dbReference type="eggNOG" id="KOG4675">
    <property type="taxonomic scope" value="Eukaryota"/>
</dbReference>
<feature type="domain" description="ENT" evidence="4">
    <location>
        <begin position="13"/>
        <end position="97"/>
    </location>
</feature>
<evidence type="ECO:0000259" key="4">
    <source>
        <dbReference type="PROSITE" id="PS51138"/>
    </source>
</evidence>
<evidence type="ECO:0000256" key="2">
    <source>
        <dbReference type="ARBA" id="ARBA00023242"/>
    </source>
</evidence>
<feature type="compositionally biased region" description="Polar residues" evidence="3">
    <location>
        <begin position="871"/>
        <end position="880"/>
    </location>
</feature>
<feature type="region of interest" description="Disordered" evidence="3">
    <location>
        <begin position="871"/>
        <end position="929"/>
    </location>
</feature>
<reference evidence="5 7" key="1">
    <citation type="journal article" date="2010" name="BMC Genomics">
        <title>Combination of measures distinguishes pre-miRNAs from other stem-loops in the genome of the newly sequenced Anopheles darlingi.</title>
        <authorList>
            <person name="Mendes N.D."/>
            <person name="Freitas A.T."/>
            <person name="Vasconcelos A.T."/>
            <person name="Sagot M.F."/>
        </authorList>
    </citation>
    <scope>NUCLEOTIDE SEQUENCE</scope>
</reference>
<comment type="subcellular location">
    <subcellularLocation>
        <location evidence="1">Nucleus</location>
    </subcellularLocation>
</comment>
<gene>
    <name evidence="5" type="ORF">AND_004142</name>
</gene>
<evidence type="ECO:0000313" key="7">
    <source>
        <dbReference type="Proteomes" id="UP000000673"/>
    </source>
</evidence>
<feature type="region of interest" description="Disordered" evidence="3">
    <location>
        <begin position="344"/>
        <end position="401"/>
    </location>
</feature>
<feature type="compositionally biased region" description="Acidic residues" evidence="3">
    <location>
        <begin position="920"/>
        <end position="929"/>
    </location>
</feature>
<reference evidence="5" key="3">
    <citation type="journal article" date="2013" name="Nucleic Acids Res.">
        <title>The genome of Anopheles darlingi, the main neotropical malaria vector.</title>
        <authorList>
            <person name="Marinotti O."/>
            <person name="Cerqueira G.C."/>
            <person name="de Almeida L.G."/>
            <person name="Ferro M.I."/>
            <person name="Loreto E.L."/>
            <person name="Zaha A."/>
            <person name="Teixeira S.M."/>
            <person name="Wespiser A.R."/>
            <person name="Almeida E Silva A."/>
            <person name="Schlindwein A.D."/>
            <person name="Pacheco A.C."/>
            <person name="Silva A.L."/>
            <person name="Graveley B.R."/>
            <person name="Walenz B.P."/>
            <person name="Lima Bde A."/>
            <person name="Ribeiro C.A."/>
            <person name="Nunes-Silva C.G."/>
            <person name="de Carvalho C.R."/>
            <person name="Soares C.M."/>
            <person name="de Menezes C.B."/>
            <person name="Matiolli C."/>
            <person name="Caffrey D."/>
            <person name="Araujo D.A."/>
            <person name="de Oliveira D.M."/>
            <person name="Golenbock D."/>
            <person name="Grisard E.C."/>
            <person name="Fantinatti-Garboggini F."/>
            <person name="de Carvalho F.M."/>
            <person name="Barcellos F.G."/>
            <person name="Prosdocimi F."/>
            <person name="May G."/>
            <person name="Azevedo Junior G.M."/>
            <person name="Guimaraes G.M."/>
            <person name="Goldman G.H."/>
            <person name="Padilha I.Q."/>
            <person name="Batista Jda S."/>
            <person name="Ferro J.A."/>
            <person name="Ribeiro J.M."/>
            <person name="Fietto J.L."/>
            <person name="Dabbas K.M."/>
            <person name="Cerdeira L."/>
            <person name="Agnez-Lima L.F."/>
            <person name="Brocchi M."/>
            <person name="de Carvalho M.O."/>
            <person name="Teixeira Mde M."/>
            <person name="Diniz Maia Mde M."/>
            <person name="Goldman M.H."/>
            <person name="Cruz Schneider M.P."/>
            <person name="Felipe M.S."/>
            <person name="Hungria M."/>
            <person name="Nicolas M.F."/>
            <person name="Pereira M."/>
            <person name="Montes M.A."/>
            <person name="Cantao M.E."/>
            <person name="Vincentz M."/>
            <person name="Rafael M.S."/>
            <person name="Silverman N."/>
            <person name="Stoco P.H."/>
            <person name="Souza R.C."/>
            <person name="Vicentini R."/>
            <person name="Gazzinelli R.T."/>
            <person name="Neves Rde O."/>
            <person name="Silva R."/>
            <person name="Astolfi-Filho S."/>
            <person name="Maciel T.E."/>
            <person name="Urmenyi T.P."/>
            <person name="Tadei W.P."/>
            <person name="Camargo E.P."/>
            <person name="de Vasconcelos A.T."/>
        </authorList>
    </citation>
    <scope>NUCLEOTIDE SEQUENCE</scope>
</reference>
<feature type="compositionally biased region" description="Basic and acidic residues" evidence="3">
    <location>
        <begin position="198"/>
        <end position="209"/>
    </location>
</feature>
<feature type="compositionally biased region" description="Polar residues" evidence="3">
    <location>
        <begin position="297"/>
        <end position="306"/>
    </location>
</feature>
<dbReference type="Proteomes" id="UP000000673">
    <property type="component" value="Unassembled WGS sequence"/>
</dbReference>
<dbReference type="STRING" id="43151.W5JIA4"/>
<dbReference type="EnsemblMetazoa" id="ADAC004142-RA">
    <property type="protein sequence ID" value="ADAC004142-PA"/>
    <property type="gene ID" value="ADAC004142"/>
</dbReference>
<evidence type="ECO:0000313" key="6">
    <source>
        <dbReference type="EnsemblMetazoa" id="ADAC004142-PA"/>
    </source>
</evidence>
<keyword evidence="7" id="KW-1185">Reference proteome</keyword>
<feature type="compositionally biased region" description="Polar residues" evidence="3">
    <location>
        <begin position="685"/>
        <end position="697"/>
    </location>
</feature>
<organism evidence="5">
    <name type="scientific">Anopheles darlingi</name>
    <name type="common">Mosquito</name>
    <dbReference type="NCBI Taxonomy" id="43151"/>
    <lineage>
        <taxon>Eukaryota</taxon>
        <taxon>Metazoa</taxon>
        <taxon>Ecdysozoa</taxon>
        <taxon>Arthropoda</taxon>
        <taxon>Hexapoda</taxon>
        <taxon>Insecta</taxon>
        <taxon>Pterygota</taxon>
        <taxon>Neoptera</taxon>
        <taxon>Endopterygota</taxon>
        <taxon>Diptera</taxon>
        <taxon>Nematocera</taxon>
        <taxon>Culicoidea</taxon>
        <taxon>Culicidae</taxon>
        <taxon>Anophelinae</taxon>
        <taxon>Anopheles</taxon>
    </lineage>
</organism>
<evidence type="ECO:0000313" key="5">
    <source>
        <dbReference type="EMBL" id="ETN64122.1"/>
    </source>
</evidence>
<evidence type="ECO:0000256" key="1">
    <source>
        <dbReference type="ARBA" id="ARBA00004123"/>
    </source>
</evidence>
<feature type="region of interest" description="Disordered" evidence="3">
    <location>
        <begin position="729"/>
        <end position="752"/>
    </location>
</feature>
<accession>W5JIA4</accession>
<dbReference type="GO" id="GO:0006355">
    <property type="term" value="P:regulation of DNA-templated transcription"/>
    <property type="evidence" value="ECO:0007669"/>
    <property type="project" value="InterPro"/>
</dbReference>